<evidence type="ECO:0000256" key="2">
    <source>
        <dbReference type="SAM" id="Phobius"/>
    </source>
</evidence>
<evidence type="ECO:0000313" key="3">
    <source>
        <dbReference type="EMBL" id="PJF18147.1"/>
    </source>
</evidence>
<keyword evidence="2" id="KW-0812">Transmembrane</keyword>
<reference evidence="3 4" key="1">
    <citation type="submission" date="2016-10" db="EMBL/GenBank/DDBJ databases">
        <title>The genome of Paramicrosporidium saccamoebae is the missing link in understanding Cryptomycota and Microsporidia evolution.</title>
        <authorList>
            <person name="Quandt C.A."/>
            <person name="Beaudet D."/>
            <person name="Corsaro D."/>
            <person name="Michel R."/>
            <person name="Corradi N."/>
            <person name="James T."/>
        </authorList>
    </citation>
    <scope>NUCLEOTIDE SEQUENCE [LARGE SCALE GENOMIC DNA]</scope>
    <source>
        <strain evidence="3 4">KSL3</strain>
    </source>
</reference>
<dbReference type="EMBL" id="MTSL01000138">
    <property type="protein sequence ID" value="PJF18147.1"/>
    <property type="molecule type" value="Genomic_DNA"/>
</dbReference>
<sequence>MAGRPKFLTRILDTAHQATVIFLLGSSVALLGAIGANMYNRRSLRLEKLREAQAAGYDLHGTEGSVSGSGSGSGVYEAKRNID</sequence>
<keyword evidence="2" id="KW-0472">Membrane</keyword>
<accession>A0A2H9TK60</accession>
<dbReference type="AlphaFoldDB" id="A0A2H9TK60"/>
<feature type="region of interest" description="Disordered" evidence="1">
    <location>
        <begin position="59"/>
        <end position="83"/>
    </location>
</feature>
<organism evidence="3 4">
    <name type="scientific">Paramicrosporidium saccamoebae</name>
    <dbReference type="NCBI Taxonomy" id="1246581"/>
    <lineage>
        <taxon>Eukaryota</taxon>
        <taxon>Fungi</taxon>
        <taxon>Fungi incertae sedis</taxon>
        <taxon>Cryptomycota</taxon>
        <taxon>Cryptomycota incertae sedis</taxon>
        <taxon>Paramicrosporidium</taxon>
    </lineage>
</organism>
<proteinExistence type="predicted"/>
<feature type="transmembrane region" description="Helical" evidence="2">
    <location>
        <begin position="20"/>
        <end position="40"/>
    </location>
</feature>
<keyword evidence="2" id="KW-1133">Transmembrane helix</keyword>
<comment type="caution">
    <text evidence="3">The sequence shown here is derived from an EMBL/GenBank/DDBJ whole genome shotgun (WGS) entry which is preliminary data.</text>
</comment>
<name>A0A2H9TK60_9FUNG</name>
<protein>
    <submittedName>
        <fullName evidence="3">Uncharacterized protein</fullName>
    </submittedName>
</protein>
<dbReference type="Proteomes" id="UP000240830">
    <property type="component" value="Unassembled WGS sequence"/>
</dbReference>
<evidence type="ECO:0000313" key="4">
    <source>
        <dbReference type="Proteomes" id="UP000240830"/>
    </source>
</evidence>
<gene>
    <name evidence="3" type="ORF">PSACC_02036</name>
</gene>
<evidence type="ECO:0000256" key="1">
    <source>
        <dbReference type="SAM" id="MobiDB-lite"/>
    </source>
</evidence>
<keyword evidence="4" id="KW-1185">Reference proteome</keyword>